<reference evidence="3 4" key="1">
    <citation type="submission" date="2016-11" db="EMBL/GenBank/DDBJ databases">
        <title>The macronuclear genome of Stentor coeruleus: a giant cell with tiny introns.</title>
        <authorList>
            <person name="Slabodnick M."/>
            <person name="Ruby J.G."/>
            <person name="Reiff S.B."/>
            <person name="Swart E.C."/>
            <person name="Gosai S."/>
            <person name="Prabakaran S."/>
            <person name="Witkowska E."/>
            <person name="Larue G.E."/>
            <person name="Fisher S."/>
            <person name="Freeman R.M."/>
            <person name="Gunawardena J."/>
            <person name="Chu W."/>
            <person name="Stover N.A."/>
            <person name="Gregory B.D."/>
            <person name="Nowacki M."/>
            <person name="Derisi J."/>
            <person name="Roy S.W."/>
            <person name="Marshall W.F."/>
            <person name="Sood P."/>
        </authorList>
    </citation>
    <scope>NUCLEOTIDE SEQUENCE [LARGE SCALE GENOMIC DNA]</scope>
    <source>
        <strain evidence="3">WM001</strain>
    </source>
</reference>
<evidence type="ECO:0000256" key="1">
    <source>
        <dbReference type="ARBA" id="ARBA00009422"/>
    </source>
</evidence>
<gene>
    <name evidence="3" type="ORF">SteCoe_12909</name>
</gene>
<dbReference type="OrthoDB" id="289913at2759"/>
<dbReference type="InterPro" id="IPR015943">
    <property type="entry name" value="WD40/YVTN_repeat-like_dom_sf"/>
</dbReference>
<dbReference type="Pfam" id="PF12816">
    <property type="entry name" value="TPR_Vps8"/>
    <property type="match status" value="1"/>
</dbReference>
<dbReference type="InterPro" id="IPR045111">
    <property type="entry name" value="Vps41/Vps8"/>
</dbReference>
<dbReference type="PANTHER" id="PTHR12616">
    <property type="entry name" value="VACUOLAR PROTEIN SORTING VPS41"/>
    <property type="match status" value="1"/>
</dbReference>
<dbReference type="GO" id="GO:0005770">
    <property type="term" value="C:late endosome"/>
    <property type="evidence" value="ECO:0007669"/>
    <property type="project" value="TreeGrafter"/>
</dbReference>
<evidence type="ECO:0000313" key="4">
    <source>
        <dbReference type="Proteomes" id="UP000187209"/>
    </source>
</evidence>
<protein>
    <recommendedName>
        <fullName evidence="2">Vacuolar protein sorting-associated protein 8 central domain-containing protein</fullName>
    </recommendedName>
</protein>
<name>A0A1R2C9R9_9CILI</name>
<dbReference type="GO" id="GO:0034058">
    <property type="term" value="P:endosomal vesicle fusion"/>
    <property type="evidence" value="ECO:0007669"/>
    <property type="project" value="TreeGrafter"/>
</dbReference>
<dbReference type="InterPro" id="IPR036322">
    <property type="entry name" value="WD40_repeat_dom_sf"/>
</dbReference>
<dbReference type="GO" id="GO:0030897">
    <property type="term" value="C:HOPS complex"/>
    <property type="evidence" value="ECO:0007669"/>
    <property type="project" value="TreeGrafter"/>
</dbReference>
<evidence type="ECO:0000313" key="3">
    <source>
        <dbReference type="EMBL" id="OMJ85715.1"/>
    </source>
</evidence>
<dbReference type="SUPFAM" id="SSF50978">
    <property type="entry name" value="WD40 repeat-like"/>
    <property type="match status" value="1"/>
</dbReference>
<comment type="similarity">
    <text evidence="1">Belongs to the VPS8 family.</text>
</comment>
<dbReference type="Gene3D" id="2.130.10.10">
    <property type="entry name" value="YVTN repeat-like/Quinoprotein amine dehydrogenase"/>
    <property type="match status" value="1"/>
</dbReference>
<proteinExistence type="inferred from homology"/>
<dbReference type="EMBL" id="MPUH01000228">
    <property type="protein sequence ID" value="OMJ85715.1"/>
    <property type="molecule type" value="Genomic_DNA"/>
</dbReference>
<comment type="caution">
    <text evidence="3">The sequence shown here is derived from an EMBL/GenBank/DDBJ whole genome shotgun (WGS) entry which is preliminary data.</text>
</comment>
<dbReference type="Pfam" id="PF23410">
    <property type="entry name" value="Beta-prop_VPS8"/>
    <property type="match status" value="1"/>
</dbReference>
<dbReference type="PANTHER" id="PTHR12616:SF8">
    <property type="entry name" value="VACUOLAR PROTEIN SORTING-ASSOCIATED PROTEIN 8 HOMOLOG"/>
    <property type="match status" value="1"/>
</dbReference>
<dbReference type="Pfam" id="PF23556">
    <property type="entry name" value="TPR_Vps41"/>
    <property type="match status" value="1"/>
</dbReference>
<dbReference type="AlphaFoldDB" id="A0A1R2C9R9"/>
<organism evidence="3 4">
    <name type="scientific">Stentor coeruleus</name>
    <dbReference type="NCBI Taxonomy" id="5963"/>
    <lineage>
        <taxon>Eukaryota</taxon>
        <taxon>Sar</taxon>
        <taxon>Alveolata</taxon>
        <taxon>Ciliophora</taxon>
        <taxon>Postciliodesmatophora</taxon>
        <taxon>Heterotrichea</taxon>
        <taxon>Heterotrichida</taxon>
        <taxon>Stentoridae</taxon>
        <taxon>Stentor</taxon>
    </lineage>
</organism>
<keyword evidence="4" id="KW-1185">Reference proteome</keyword>
<dbReference type="GO" id="GO:0006623">
    <property type="term" value="P:protein targeting to vacuole"/>
    <property type="evidence" value="ECO:0007669"/>
    <property type="project" value="InterPro"/>
</dbReference>
<dbReference type="Proteomes" id="UP000187209">
    <property type="component" value="Unassembled WGS sequence"/>
</dbReference>
<accession>A0A1R2C9R9</accession>
<sequence>MANHTLSTDEDISITVHPDPLDLLHKQYMDSYLNSDIQFKKSLELKRQLSTNKLPLMKFEEIKSISSKIIPTTGITGFPTCIATSKHMIIIGSSFGLLTVFSHDGTELKVLKQKSVGSAICIDISDDEQWAAAGYHGGQLCLWDLRSGSCTRSSGNIFSTSVVSCKFWKHNKNNVIAADLMGKVALMEYGKSFLTTTINSSTILTGEAGIIISIEPLFSDPNWPHSTDSSVVVAMACVDRILVYSLEPETTILLGIERPEEVPDNFLPCISLKLAAAPGEEQALDPILAIAWGMKIYLYKIKFASPEGIQLVGTYTMDTEIKDIKLLGHDVLLVLSNNREVMILSTKGFSKSQSDQPKDSILEELLVNKDIAVQAYIKDTTGKEKYTYNNTITSNEASVFILGNKQLHKGRLLSWKECILELSKNGDWIQALSLGVDFYHGKGCKLYAVPHNKQELKSTFEGVVEEYVKAANISWDFKIANTIDFCVGIDSTDFLFNFFFNYFIDEGNGPENLKLFIEIIEPYILYGEINSIPKVILSKILSHYLAAHKPSVIEKIILHLDSNCLDPAVVFPICEEYSLTTAYIYISMANQSFTKPIDFMLDLLKKQQDDTLKRICCYQILWYMKLLLKGEKFPKGFIPSDLWNKVICIVLGRLVEGDLLQNLVMLDANTTLKVVWIAFQDLVPSQVLESLKTLSINDLIGKLEIVCVGSAFHHFALFVAKLCFLRGDSVPKSLAIKSLVYLMTPNTNRKAIQSTNSTSFDIFIANSENCNDFMTELDYSIEQKSELLIKLIKNYSSYTILELEELYKVAVNSPYTEVLVHLLEVRQDYKQCFLAFIQCSNVDVCKKVFEWLSITFPKLSGPELESLKNEVVNNLNILVDIDSDKTAKIVRDWYHGEHHNIIHKLDNAPMLQMKYLGELLKSQEKDTIEEKLILLYVKLLCESSPSQVLGFLKSREDFSLDECLAVCSNYNNIEASAYLYERLGAIKNALDLHLGMVDKKRKEIQKGIKNYENVIYSEILEDISNSVKLCVRNVARLDENENEEHWFCLLGKVLETYIDLAPHFVNNNDLESCIQSAIKLCLENMIDHVDFQKIISFIVEKYGNIPFKYFKENFIGILSRFSYQKTILKKAIDLLCSDIKYMTQQLVLLKSKGISSKRFYCSGCTSPIVSEDIMKNRGEKFLLFVCGHAYHCRCIKKRICEVCMKDELKRGNFLEAISGKRA</sequence>
<feature type="domain" description="Vacuolar protein sorting-associated protein 8 central" evidence="2">
    <location>
        <begin position="515"/>
        <end position="658"/>
    </location>
</feature>
<dbReference type="InterPro" id="IPR025941">
    <property type="entry name" value="Vps8_central_dom"/>
</dbReference>
<evidence type="ECO:0000259" key="2">
    <source>
        <dbReference type="Pfam" id="PF12816"/>
    </source>
</evidence>